<reference evidence="6" key="1">
    <citation type="journal article" date="2014" name="Int. J. Syst. Evol. Microbiol.">
        <title>Complete genome sequence of Corynebacterium casei LMG S-19264T (=DSM 44701T), isolated from a smear-ripened cheese.</title>
        <authorList>
            <consortium name="US DOE Joint Genome Institute (JGI-PGF)"/>
            <person name="Walter F."/>
            <person name="Albersmeier A."/>
            <person name="Kalinowski J."/>
            <person name="Ruckert C."/>
        </authorList>
    </citation>
    <scope>NUCLEOTIDE SEQUENCE</scope>
    <source>
        <strain evidence="6">CGMCC 1.16548</strain>
    </source>
</reference>
<dbReference type="InterPro" id="IPR029016">
    <property type="entry name" value="GAF-like_dom_sf"/>
</dbReference>
<sequence>MAVQERVLGILGAFTADRPSLSLSEIAEATKLPISTTHRLVGQLVAWGALERDERRRYVIGLRLWELGLLSPRAYRHRSRILPFLEELFVATREHLVLTVLLDGEPVMVEQLLGRRGARLAAGLGERLPLHASSPGHVFLAFGPPELWETIEAGPLHAYTPRTITDPNALRAVVREVRRTSIAISEGAIVSTTVSISAPVFAQRGEFYGAVSIVATIGTVDPKQLAPLVLRAARLISAALLSAGDDPPFRPLSRAG</sequence>
<dbReference type="PROSITE" id="PS51078">
    <property type="entry name" value="ICLR_ED"/>
    <property type="match status" value="1"/>
</dbReference>
<dbReference type="InterPro" id="IPR036388">
    <property type="entry name" value="WH-like_DNA-bd_sf"/>
</dbReference>
<dbReference type="AlphaFoldDB" id="A0A8J3GP35"/>
<evidence type="ECO:0000259" key="4">
    <source>
        <dbReference type="PROSITE" id="PS51077"/>
    </source>
</evidence>
<dbReference type="Gene3D" id="3.30.450.40">
    <property type="match status" value="1"/>
</dbReference>
<dbReference type="PROSITE" id="PS51077">
    <property type="entry name" value="HTH_ICLR"/>
    <property type="match status" value="1"/>
</dbReference>
<dbReference type="InterPro" id="IPR014757">
    <property type="entry name" value="Tscrpt_reg_IclR_C"/>
</dbReference>
<feature type="domain" description="HTH iclR-type" evidence="4">
    <location>
        <begin position="1"/>
        <end position="62"/>
    </location>
</feature>
<dbReference type="Proteomes" id="UP000617531">
    <property type="component" value="Unassembled WGS sequence"/>
</dbReference>
<dbReference type="PANTHER" id="PTHR30136">
    <property type="entry name" value="HELIX-TURN-HELIX TRANSCRIPTIONAL REGULATOR, ICLR FAMILY"/>
    <property type="match status" value="1"/>
</dbReference>
<dbReference type="Gene3D" id="1.10.10.10">
    <property type="entry name" value="Winged helix-like DNA-binding domain superfamily/Winged helix DNA-binding domain"/>
    <property type="match status" value="1"/>
</dbReference>
<dbReference type="RefSeq" id="WP_191282102.1">
    <property type="nucleotide sequence ID" value="NZ_BNAI01000001.1"/>
</dbReference>
<dbReference type="PANTHER" id="PTHR30136:SF24">
    <property type="entry name" value="HTH-TYPE TRANSCRIPTIONAL REPRESSOR ALLR"/>
    <property type="match status" value="1"/>
</dbReference>
<dbReference type="Pfam" id="PF09339">
    <property type="entry name" value="HTH_IclR"/>
    <property type="match status" value="1"/>
</dbReference>
<dbReference type="GO" id="GO:0045892">
    <property type="term" value="P:negative regulation of DNA-templated transcription"/>
    <property type="evidence" value="ECO:0007669"/>
    <property type="project" value="TreeGrafter"/>
</dbReference>
<accession>A0A8J3GP35</accession>
<reference evidence="6" key="2">
    <citation type="submission" date="2020-09" db="EMBL/GenBank/DDBJ databases">
        <authorList>
            <person name="Sun Q."/>
            <person name="Zhou Y."/>
        </authorList>
    </citation>
    <scope>NUCLEOTIDE SEQUENCE</scope>
    <source>
        <strain evidence="6">CGMCC 1.16548</strain>
    </source>
</reference>
<dbReference type="SMART" id="SM00346">
    <property type="entry name" value="HTH_ICLR"/>
    <property type="match status" value="1"/>
</dbReference>
<evidence type="ECO:0000313" key="7">
    <source>
        <dbReference type="Proteomes" id="UP000617531"/>
    </source>
</evidence>
<dbReference type="GO" id="GO:0003677">
    <property type="term" value="F:DNA binding"/>
    <property type="evidence" value="ECO:0007669"/>
    <property type="project" value="UniProtKB-KW"/>
</dbReference>
<evidence type="ECO:0000313" key="6">
    <source>
        <dbReference type="EMBL" id="GHF09850.1"/>
    </source>
</evidence>
<dbReference type="GO" id="GO:0003700">
    <property type="term" value="F:DNA-binding transcription factor activity"/>
    <property type="evidence" value="ECO:0007669"/>
    <property type="project" value="TreeGrafter"/>
</dbReference>
<feature type="domain" description="IclR-ED" evidence="5">
    <location>
        <begin position="63"/>
        <end position="242"/>
    </location>
</feature>
<keyword evidence="7" id="KW-1185">Reference proteome</keyword>
<evidence type="ECO:0000256" key="2">
    <source>
        <dbReference type="ARBA" id="ARBA00023125"/>
    </source>
</evidence>
<comment type="caution">
    <text evidence="6">The sequence shown here is derived from an EMBL/GenBank/DDBJ whole genome shotgun (WGS) entry which is preliminary data.</text>
</comment>
<keyword evidence="3" id="KW-0804">Transcription</keyword>
<dbReference type="SUPFAM" id="SSF55781">
    <property type="entry name" value="GAF domain-like"/>
    <property type="match status" value="1"/>
</dbReference>
<evidence type="ECO:0000256" key="3">
    <source>
        <dbReference type="ARBA" id="ARBA00023163"/>
    </source>
</evidence>
<dbReference type="InterPro" id="IPR036390">
    <property type="entry name" value="WH_DNA-bd_sf"/>
</dbReference>
<protein>
    <submittedName>
        <fullName evidence="6">IclR family transcriptional regulator</fullName>
    </submittedName>
</protein>
<dbReference type="SUPFAM" id="SSF46785">
    <property type="entry name" value="Winged helix' DNA-binding domain"/>
    <property type="match status" value="1"/>
</dbReference>
<gene>
    <name evidence="6" type="ORF">GCM10011600_08650</name>
</gene>
<dbReference type="InterPro" id="IPR050707">
    <property type="entry name" value="HTH_MetabolicPath_Reg"/>
</dbReference>
<organism evidence="6 7">
    <name type="scientific">Pseudolysinimonas yzui</name>
    <dbReference type="NCBI Taxonomy" id="2708254"/>
    <lineage>
        <taxon>Bacteria</taxon>
        <taxon>Bacillati</taxon>
        <taxon>Actinomycetota</taxon>
        <taxon>Actinomycetes</taxon>
        <taxon>Micrococcales</taxon>
        <taxon>Microbacteriaceae</taxon>
        <taxon>Pseudolysinimonas</taxon>
    </lineage>
</organism>
<keyword evidence="1" id="KW-0805">Transcription regulation</keyword>
<dbReference type="EMBL" id="BNAI01000001">
    <property type="protein sequence ID" value="GHF09850.1"/>
    <property type="molecule type" value="Genomic_DNA"/>
</dbReference>
<dbReference type="Pfam" id="PF01614">
    <property type="entry name" value="IclR_C"/>
    <property type="match status" value="1"/>
</dbReference>
<evidence type="ECO:0000256" key="1">
    <source>
        <dbReference type="ARBA" id="ARBA00023015"/>
    </source>
</evidence>
<evidence type="ECO:0000259" key="5">
    <source>
        <dbReference type="PROSITE" id="PS51078"/>
    </source>
</evidence>
<name>A0A8J3GP35_9MICO</name>
<dbReference type="InterPro" id="IPR005471">
    <property type="entry name" value="Tscrpt_reg_IclR_N"/>
</dbReference>
<proteinExistence type="predicted"/>
<keyword evidence="2" id="KW-0238">DNA-binding</keyword>